<keyword evidence="2" id="KW-1003">Cell membrane</keyword>
<protein>
    <submittedName>
        <fullName evidence="7">YihY/virulence factor BrkB family protein</fullName>
    </submittedName>
</protein>
<comment type="subcellular location">
    <subcellularLocation>
        <location evidence="1">Cell membrane</location>
        <topology evidence="1">Multi-pass membrane protein</topology>
    </subcellularLocation>
</comment>
<feature type="transmembrane region" description="Helical" evidence="6">
    <location>
        <begin position="182"/>
        <end position="206"/>
    </location>
</feature>
<feature type="transmembrane region" description="Helical" evidence="6">
    <location>
        <begin position="139"/>
        <end position="162"/>
    </location>
</feature>
<dbReference type="PIRSF" id="PIRSF035875">
    <property type="entry name" value="RNase_BN"/>
    <property type="match status" value="1"/>
</dbReference>
<evidence type="ECO:0000256" key="2">
    <source>
        <dbReference type="ARBA" id="ARBA00022475"/>
    </source>
</evidence>
<evidence type="ECO:0000313" key="8">
    <source>
        <dbReference type="Proteomes" id="UP001056937"/>
    </source>
</evidence>
<evidence type="ECO:0000256" key="3">
    <source>
        <dbReference type="ARBA" id="ARBA00022692"/>
    </source>
</evidence>
<evidence type="ECO:0000256" key="6">
    <source>
        <dbReference type="SAM" id="Phobius"/>
    </source>
</evidence>
<dbReference type="Pfam" id="PF03631">
    <property type="entry name" value="Virul_fac_BrkB"/>
    <property type="match status" value="1"/>
</dbReference>
<accession>A0ABY4X3E9</accession>
<dbReference type="PANTHER" id="PTHR30213:SF0">
    <property type="entry name" value="UPF0761 MEMBRANE PROTEIN YIHY"/>
    <property type="match status" value="1"/>
</dbReference>
<sequence length="295" mass="32201">MSDPVAARRRGRSGWLALVRQVGVGVYSDGFIHAGNIAYLSIISLFPFFIIVTALAQLFGRSGDGHVAIESVLRFLPRSVEDLIRPVVETVLAARTGPLLWLGALVGLWTVGSFIETIRDILRRAYGTRFNAPFWEYRLWSVAIIVGSVAMMFLAFALQVALTAAEQVVDRFFPVAQEVVGWIGLSRLLPGLVLFGALYVLFLALTPSRFRYSKAPKWPGALLTALWWLGVTAALPLVLARFSYDLTYGSLAGVIVALFFFWLVGLGLVTGAHLNAALAKPGEPSVKDAARHEAQ</sequence>
<evidence type="ECO:0000313" key="7">
    <source>
        <dbReference type="EMBL" id="USI71429.1"/>
    </source>
</evidence>
<dbReference type="PANTHER" id="PTHR30213">
    <property type="entry name" value="INNER MEMBRANE PROTEIN YHJD"/>
    <property type="match status" value="1"/>
</dbReference>
<evidence type="ECO:0000256" key="1">
    <source>
        <dbReference type="ARBA" id="ARBA00004651"/>
    </source>
</evidence>
<dbReference type="InterPro" id="IPR017039">
    <property type="entry name" value="Virul_fac_BrkB"/>
</dbReference>
<feature type="transmembrane region" description="Helical" evidence="6">
    <location>
        <begin position="37"/>
        <end position="59"/>
    </location>
</feature>
<keyword evidence="5 6" id="KW-0472">Membrane</keyword>
<evidence type="ECO:0000256" key="4">
    <source>
        <dbReference type="ARBA" id="ARBA00022989"/>
    </source>
</evidence>
<keyword evidence="3 6" id="KW-0812">Transmembrane</keyword>
<reference evidence="7" key="1">
    <citation type="journal article" date="2022" name="Toxins">
        <title>Genomic Analysis of Sphingopyxis sp. USTB-05 for Biodegrading Cyanobacterial Hepatotoxins.</title>
        <authorList>
            <person name="Liu C."/>
            <person name="Xu Q."/>
            <person name="Zhao Z."/>
            <person name="Zhang H."/>
            <person name="Liu X."/>
            <person name="Yin C."/>
            <person name="Liu Y."/>
            <person name="Yan H."/>
        </authorList>
    </citation>
    <scope>NUCLEOTIDE SEQUENCE</scope>
    <source>
        <strain evidence="7">NBD5</strain>
    </source>
</reference>
<name>A0ABY4X3E9_9SPHN</name>
<keyword evidence="4 6" id="KW-1133">Transmembrane helix</keyword>
<evidence type="ECO:0000256" key="5">
    <source>
        <dbReference type="ARBA" id="ARBA00023136"/>
    </source>
</evidence>
<feature type="transmembrane region" description="Helical" evidence="6">
    <location>
        <begin position="218"/>
        <end position="240"/>
    </location>
</feature>
<organism evidence="7 8">
    <name type="scientific">Sphingomonas morindae</name>
    <dbReference type="NCBI Taxonomy" id="1541170"/>
    <lineage>
        <taxon>Bacteria</taxon>
        <taxon>Pseudomonadati</taxon>
        <taxon>Pseudomonadota</taxon>
        <taxon>Alphaproteobacteria</taxon>
        <taxon>Sphingomonadales</taxon>
        <taxon>Sphingomonadaceae</taxon>
        <taxon>Sphingomonas</taxon>
    </lineage>
</organism>
<proteinExistence type="predicted"/>
<feature type="transmembrane region" description="Helical" evidence="6">
    <location>
        <begin position="99"/>
        <end position="118"/>
    </location>
</feature>
<gene>
    <name evidence="7" type="ORF">LHA26_08735</name>
</gene>
<keyword evidence="8" id="KW-1185">Reference proteome</keyword>
<feature type="transmembrane region" description="Helical" evidence="6">
    <location>
        <begin position="246"/>
        <end position="269"/>
    </location>
</feature>
<dbReference type="Proteomes" id="UP001056937">
    <property type="component" value="Chromosome 1"/>
</dbReference>
<dbReference type="EMBL" id="CP084930">
    <property type="protein sequence ID" value="USI71429.1"/>
    <property type="molecule type" value="Genomic_DNA"/>
</dbReference>